<dbReference type="Proteomes" id="UP000028681">
    <property type="component" value="Chromosome"/>
</dbReference>
<dbReference type="GO" id="GO:0120147">
    <property type="term" value="F:formylglycine-generating oxidase activity"/>
    <property type="evidence" value="ECO:0007669"/>
    <property type="project" value="TreeGrafter"/>
</dbReference>
<evidence type="ECO:0000313" key="2">
    <source>
        <dbReference type="EMBL" id="AIJ07460.1"/>
    </source>
</evidence>
<dbReference type="AlphaFoldDB" id="A0A076LG10"/>
<feature type="domain" description="Sulfatase-modifying factor enzyme-like" evidence="1">
    <location>
        <begin position="14"/>
        <end position="73"/>
    </location>
</feature>
<dbReference type="InterPro" id="IPR016187">
    <property type="entry name" value="CTDL_fold"/>
</dbReference>
<dbReference type="InterPro" id="IPR042095">
    <property type="entry name" value="SUMF_sf"/>
</dbReference>
<proteinExistence type="predicted"/>
<dbReference type="Gene3D" id="3.90.1580.10">
    <property type="entry name" value="paralog of FGE (formylglycine-generating enzyme)"/>
    <property type="match status" value="1"/>
</dbReference>
<protein>
    <recommendedName>
        <fullName evidence="1">Sulfatase-modifying factor enzyme-like domain-containing protein</fullName>
    </recommendedName>
</protein>
<dbReference type="Pfam" id="PF03781">
    <property type="entry name" value="FGE-sulfatase"/>
    <property type="match status" value="1"/>
</dbReference>
<dbReference type="EMBL" id="CP006664">
    <property type="protein sequence ID" value="AIJ07460.1"/>
    <property type="molecule type" value="Genomic_DNA"/>
</dbReference>
<gene>
    <name evidence="2" type="ORF">ETEE_0995</name>
</gene>
<dbReference type="SUPFAM" id="SSF56436">
    <property type="entry name" value="C-type lectin-like"/>
    <property type="match status" value="1"/>
</dbReference>
<dbReference type="GeneID" id="33938680"/>
<dbReference type="PANTHER" id="PTHR23150:SF19">
    <property type="entry name" value="FORMYLGLYCINE-GENERATING ENZYME"/>
    <property type="match status" value="1"/>
</dbReference>
<reference evidence="2 3" key="1">
    <citation type="journal article" date="2012" name="PLoS ONE">
        <title>Edwardsiella comparative phylogenomics reveal the new intra/inter-species taxonomic relationships, virulence evolution and niche adaptation mechanisms.</title>
        <authorList>
            <person name="Yang M."/>
            <person name="Lv Y."/>
            <person name="Xiao J."/>
            <person name="Wu H."/>
            <person name="Zheng H."/>
            <person name="Liu Q."/>
            <person name="Zhang Y."/>
            <person name="Wang Q."/>
        </authorList>
    </citation>
    <scope>NUCLEOTIDE SEQUENCE [LARGE SCALE GENOMIC DNA]</scope>
    <source>
        <strain evidence="3">080813</strain>
    </source>
</reference>
<accession>A0A076LG10</accession>
<organism evidence="2 3">
    <name type="scientific">Edwardsiella anguillarum ET080813</name>
    <dbReference type="NCBI Taxonomy" id="667120"/>
    <lineage>
        <taxon>Bacteria</taxon>
        <taxon>Pseudomonadati</taxon>
        <taxon>Pseudomonadota</taxon>
        <taxon>Gammaproteobacteria</taxon>
        <taxon>Enterobacterales</taxon>
        <taxon>Hafniaceae</taxon>
        <taxon>Edwardsiella</taxon>
    </lineage>
</organism>
<name>A0A076LG10_9GAMM</name>
<evidence type="ECO:0000259" key="1">
    <source>
        <dbReference type="Pfam" id="PF03781"/>
    </source>
</evidence>
<dbReference type="RefSeq" id="WP_034171879.1">
    <property type="nucleotide sequence ID" value="NZ_CP006664.1"/>
</dbReference>
<dbReference type="PANTHER" id="PTHR23150">
    <property type="entry name" value="SULFATASE MODIFYING FACTOR 1, 2"/>
    <property type="match status" value="1"/>
</dbReference>
<dbReference type="InterPro" id="IPR005532">
    <property type="entry name" value="SUMF_dom"/>
</dbReference>
<sequence length="85" mass="9728">MKKAVPHSYDNIRRINDGEFNMGSNLHYPEERPVRPKHVHGFWIDITPVTNKQFAQFINDTGYVTTAEKTVIEDFPDADPALLDG</sequence>
<dbReference type="HOGENOM" id="CLU_2507404_0_0_6"/>
<dbReference type="InterPro" id="IPR051043">
    <property type="entry name" value="Sulfatase_Mod_Factor_Kinase"/>
</dbReference>
<dbReference type="KEGG" id="ete:ETEE_0995"/>
<evidence type="ECO:0000313" key="3">
    <source>
        <dbReference type="Proteomes" id="UP000028681"/>
    </source>
</evidence>